<reference evidence="7 8" key="1">
    <citation type="journal article" date="2014" name="Genome Announc.">
        <title>Draft genome sequence of Sclerotinia borealis, a psychrophilic plant pathogenic fungus.</title>
        <authorList>
            <person name="Mardanov A.V."/>
            <person name="Beletsky A.V."/>
            <person name="Kadnikov V.V."/>
            <person name="Ignatov A.N."/>
            <person name="Ravin N.V."/>
        </authorList>
    </citation>
    <scope>NUCLEOTIDE SEQUENCE [LARGE SCALE GENOMIC DNA]</scope>
    <source>
        <strain evidence="8">F-4157</strain>
    </source>
</reference>
<dbReference type="PIRSF" id="PIRSF006060">
    <property type="entry name" value="AA_transporter"/>
    <property type="match status" value="1"/>
</dbReference>
<keyword evidence="3 6" id="KW-0812">Transmembrane</keyword>
<dbReference type="Proteomes" id="UP000019487">
    <property type="component" value="Unassembled WGS sequence"/>
</dbReference>
<evidence type="ECO:0000256" key="1">
    <source>
        <dbReference type="ARBA" id="ARBA00004141"/>
    </source>
</evidence>
<feature type="transmembrane region" description="Helical" evidence="6">
    <location>
        <begin position="174"/>
        <end position="195"/>
    </location>
</feature>
<feature type="transmembrane region" description="Helical" evidence="6">
    <location>
        <begin position="285"/>
        <end position="313"/>
    </location>
</feature>
<evidence type="ECO:0000256" key="4">
    <source>
        <dbReference type="ARBA" id="ARBA00022989"/>
    </source>
</evidence>
<accession>W9C638</accession>
<evidence type="ECO:0000313" key="7">
    <source>
        <dbReference type="EMBL" id="ESZ92232.1"/>
    </source>
</evidence>
<feature type="transmembrane region" description="Helical" evidence="6">
    <location>
        <begin position="34"/>
        <end position="60"/>
    </location>
</feature>
<dbReference type="EMBL" id="AYSA01000403">
    <property type="protein sequence ID" value="ESZ92232.1"/>
    <property type="molecule type" value="Genomic_DNA"/>
</dbReference>
<dbReference type="PROSITE" id="PS00218">
    <property type="entry name" value="AMINO_ACID_PERMEASE_1"/>
    <property type="match status" value="1"/>
</dbReference>
<gene>
    <name evidence="7" type="ORF">SBOR_7358</name>
</gene>
<dbReference type="GO" id="GO:0006865">
    <property type="term" value="P:amino acid transport"/>
    <property type="evidence" value="ECO:0007669"/>
    <property type="project" value="InterPro"/>
</dbReference>
<dbReference type="InterPro" id="IPR004840">
    <property type="entry name" value="Amino_acid_permease_CS"/>
</dbReference>
<feature type="transmembrane region" description="Helical" evidence="6">
    <location>
        <begin position="412"/>
        <end position="433"/>
    </location>
</feature>
<dbReference type="STRING" id="1432307.W9C638"/>
<evidence type="ECO:0000256" key="6">
    <source>
        <dbReference type="SAM" id="Phobius"/>
    </source>
</evidence>
<dbReference type="AlphaFoldDB" id="W9C638"/>
<sequence>MSKEAVVGKVFPSGVAEDAALENMGYRPELKRSFGLLGMIGFSFSIVTRQVFFCVCCAFSESQHRWSALGGVLVTGVNAGGPPVMIWGWVGISIVSLCVVYSMAEMCSEYPVAGGQYSWVYILSPKPVRKQFSYLTGWFMIIGILAMGATNSFIGANFILGQVNLVNPSYVIERWHTVLVAYVVTLIAAFINLWGSKILDKVSTVALVFNIASFVVTVVTILACNTNKQSASFVFRDFQNFTGFGTAMAGIIGILQPAFGMCCYDAPSHMTEELKDASKEAPRAMVLSVYIGAITGFIFLIAVCFCVGDIDAVANTPTLVPLIQIYADSTNSHVGACFLASMIVIINVTSSNALLAEGSRSLYAFARDHGLPFSNQISKVSAKHQVPVVAIIIGSVVQMAFNSIYFGTVTGFNTVIAIATEGFYLSYAMPMLVRLISYFNGSHRQLTGPWAMRPLVSLLVNAVGLAYLLFACVSFNFPSVYPVTSDNMNYTSAAIGVIMMVAAVTWGTTARKRFSGPEIVVAHGVAGVERTDSDELSRREKREVRKSG</sequence>
<feature type="transmembrane region" description="Helical" evidence="6">
    <location>
        <begin position="243"/>
        <end position="264"/>
    </location>
</feature>
<dbReference type="Pfam" id="PF13520">
    <property type="entry name" value="AA_permease_2"/>
    <property type="match status" value="1"/>
</dbReference>
<feature type="transmembrane region" description="Helical" evidence="6">
    <location>
        <begin position="454"/>
        <end position="477"/>
    </location>
</feature>
<evidence type="ECO:0000256" key="2">
    <source>
        <dbReference type="ARBA" id="ARBA00022448"/>
    </source>
</evidence>
<feature type="transmembrane region" description="Helical" evidence="6">
    <location>
        <begin position="84"/>
        <end position="104"/>
    </location>
</feature>
<dbReference type="HOGENOM" id="CLU_004495_2_2_1"/>
<evidence type="ECO:0000256" key="3">
    <source>
        <dbReference type="ARBA" id="ARBA00022692"/>
    </source>
</evidence>
<name>W9C638_SCLBF</name>
<dbReference type="OrthoDB" id="3257095at2759"/>
<dbReference type="GO" id="GO:0022857">
    <property type="term" value="F:transmembrane transporter activity"/>
    <property type="evidence" value="ECO:0007669"/>
    <property type="project" value="InterPro"/>
</dbReference>
<feature type="transmembrane region" description="Helical" evidence="6">
    <location>
        <begin position="202"/>
        <end position="223"/>
    </location>
</feature>
<dbReference type="GO" id="GO:0016020">
    <property type="term" value="C:membrane"/>
    <property type="evidence" value="ECO:0007669"/>
    <property type="project" value="UniProtKB-SubCell"/>
</dbReference>
<evidence type="ECO:0008006" key="9">
    <source>
        <dbReference type="Google" id="ProtNLM"/>
    </source>
</evidence>
<feature type="transmembrane region" description="Helical" evidence="6">
    <location>
        <begin position="132"/>
        <end position="154"/>
    </location>
</feature>
<protein>
    <recommendedName>
        <fullName evidence="9">GABA permease</fullName>
    </recommendedName>
</protein>
<comment type="caution">
    <text evidence="7">The sequence shown here is derived from an EMBL/GenBank/DDBJ whole genome shotgun (WGS) entry which is preliminary data.</text>
</comment>
<comment type="subcellular location">
    <subcellularLocation>
        <location evidence="1">Membrane</location>
        <topology evidence="1">Multi-pass membrane protein</topology>
    </subcellularLocation>
</comment>
<dbReference type="PANTHER" id="PTHR45649:SF8">
    <property type="entry name" value="PERMEASE, PUTATIVE-RELATED"/>
    <property type="match status" value="1"/>
</dbReference>
<keyword evidence="4 6" id="KW-1133">Transmembrane helix</keyword>
<organism evidence="7 8">
    <name type="scientific">Sclerotinia borealis (strain F-4128)</name>
    <dbReference type="NCBI Taxonomy" id="1432307"/>
    <lineage>
        <taxon>Eukaryota</taxon>
        <taxon>Fungi</taxon>
        <taxon>Dikarya</taxon>
        <taxon>Ascomycota</taxon>
        <taxon>Pezizomycotina</taxon>
        <taxon>Leotiomycetes</taxon>
        <taxon>Helotiales</taxon>
        <taxon>Sclerotiniaceae</taxon>
        <taxon>Sclerotinia</taxon>
    </lineage>
</organism>
<dbReference type="Gene3D" id="1.20.1740.10">
    <property type="entry name" value="Amino acid/polyamine transporter I"/>
    <property type="match status" value="1"/>
</dbReference>
<keyword evidence="2" id="KW-0813">Transport</keyword>
<keyword evidence="8" id="KW-1185">Reference proteome</keyword>
<dbReference type="PANTHER" id="PTHR45649">
    <property type="entry name" value="AMINO-ACID PERMEASE BAT1"/>
    <property type="match status" value="1"/>
</dbReference>
<feature type="transmembrane region" description="Helical" evidence="6">
    <location>
        <begin position="489"/>
        <end position="507"/>
    </location>
</feature>
<feature type="transmembrane region" description="Helical" evidence="6">
    <location>
        <begin position="386"/>
        <end position="406"/>
    </location>
</feature>
<feature type="transmembrane region" description="Helical" evidence="6">
    <location>
        <begin position="333"/>
        <end position="355"/>
    </location>
</feature>
<evidence type="ECO:0000313" key="8">
    <source>
        <dbReference type="Proteomes" id="UP000019487"/>
    </source>
</evidence>
<keyword evidence="5 6" id="KW-0472">Membrane</keyword>
<proteinExistence type="predicted"/>
<dbReference type="InterPro" id="IPR002293">
    <property type="entry name" value="AA/rel_permease1"/>
</dbReference>
<evidence type="ECO:0000256" key="5">
    <source>
        <dbReference type="ARBA" id="ARBA00023136"/>
    </source>
</evidence>